<proteinExistence type="predicted"/>
<dbReference type="Proteomes" id="UP001458880">
    <property type="component" value="Unassembled WGS sequence"/>
</dbReference>
<dbReference type="EMBL" id="JASPKY010001099">
    <property type="protein sequence ID" value="KAK9679085.1"/>
    <property type="molecule type" value="Genomic_DNA"/>
</dbReference>
<evidence type="ECO:0000313" key="3">
    <source>
        <dbReference type="EMBL" id="KAK9679085.1"/>
    </source>
</evidence>
<accession>A0AAW1HRX5</accession>
<comment type="caution">
    <text evidence="3">The sequence shown here is derived from an EMBL/GenBank/DDBJ whole genome shotgun (WGS) entry which is preliminary data.</text>
</comment>
<reference evidence="3 4" key="1">
    <citation type="journal article" date="2024" name="BMC Genomics">
        <title>De novo assembly and annotation of Popillia japonica's genome with initial clues to its potential as an invasive pest.</title>
        <authorList>
            <person name="Cucini C."/>
            <person name="Boschi S."/>
            <person name="Funari R."/>
            <person name="Cardaioli E."/>
            <person name="Iannotti N."/>
            <person name="Marturano G."/>
            <person name="Paoli F."/>
            <person name="Bruttini M."/>
            <person name="Carapelli A."/>
            <person name="Frati F."/>
            <person name="Nardi F."/>
        </authorList>
    </citation>
    <scope>NUCLEOTIDE SEQUENCE [LARGE SCALE GENOMIC DNA]</scope>
    <source>
        <strain evidence="3">DMR45628</strain>
    </source>
</reference>
<sequence>MAYEKEQRRLEKLLQEMLSDDENSLFGDVYLSDEFSMENAESCVSDSDSSSGNLIKPKRKKVRAFRASIIEDISLPSTSRASTSKDCVSSNRVSTDTVSLTIEDVTSQFQLNANTSSGEEDSLHEEDSPNELRWELVHADEVKTRWRTLRERFVKEDKLHEGNTSSGQSQEDMLLKWKWYDSMAFLRVHIKPRKTWESSVAARTERGRRNKNQCSTNYRRTRL</sequence>
<keyword evidence="4" id="KW-1185">Reference proteome</keyword>
<protein>
    <submittedName>
        <fullName evidence="3">Alcohol dehydrogenase transcription factor Myb/SANT-like</fullName>
    </submittedName>
</protein>
<feature type="domain" description="MADF" evidence="2">
    <location>
        <begin position="137"/>
        <end position="186"/>
    </location>
</feature>
<organism evidence="3 4">
    <name type="scientific">Popillia japonica</name>
    <name type="common">Japanese beetle</name>
    <dbReference type="NCBI Taxonomy" id="7064"/>
    <lineage>
        <taxon>Eukaryota</taxon>
        <taxon>Metazoa</taxon>
        <taxon>Ecdysozoa</taxon>
        <taxon>Arthropoda</taxon>
        <taxon>Hexapoda</taxon>
        <taxon>Insecta</taxon>
        <taxon>Pterygota</taxon>
        <taxon>Neoptera</taxon>
        <taxon>Endopterygota</taxon>
        <taxon>Coleoptera</taxon>
        <taxon>Polyphaga</taxon>
        <taxon>Scarabaeiformia</taxon>
        <taxon>Scarabaeidae</taxon>
        <taxon>Rutelinae</taxon>
        <taxon>Popillia</taxon>
    </lineage>
</organism>
<dbReference type="InterPro" id="IPR006578">
    <property type="entry name" value="MADF-dom"/>
</dbReference>
<dbReference type="Pfam" id="PF10545">
    <property type="entry name" value="MADF_DNA_bdg"/>
    <property type="match status" value="1"/>
</dbReference>
<evidence type="ECO:0000256" key="1">
    <source>
        <dbReference type="SAM" id="MobiDB-lite"/>
    </source>
</evidence>
<dbReference type="AlphaFoldDB" id="A0AAW1HRX5"/>
<gene>
    <name evidence="3" type="ORF">QE152_g40307</name>
</gene>
<feature type="compositionally biased region" description="Polar residues" evidence="1">
    <location>
        <begin position="212"/>
        <end position="223"/>
    </location>
</feature>
<feature type="region of interest" description="Disordered" evidence="1">
    <location>
        <begin position="201"/>
        <end position="223"/>
    </location>
</feature>
<evidence type="ECO:0000259" key="2">
    <source>
        <dbReference type="Pfam" id="PF10545"/>
    </source>
</evidence>
<evidence type="ECO:0000313" key="4">
    <source>
        <dbReference type="Proteomes" id="UP001458880"/>
    </source>
</evidence>
<name>A0AAW1HRX5_POPJA</name>